<dbReference type="EMBL" id="CP113797">
    <property type="protein sequence ID" value="WAL60516.1"/>
    <property type="molecule type" value="Genomic_DNA"/>
</dbReference>
<protein>
    <submittedName>
        <fullName evidence="2">Uncharacterized protein</fullName>
    </submittedName>
</protein>
<keyword evidence="3" id="KW-1185">Reference proteome</keyword>
<evidence type="ECO:0000313" key="2">
    <source>
        <dbReference type="EMBL" id="WAL60516.1"/>
    </source>
</evidence>
<dbReference type="KEGG" id="tsin:OXH18_00540"/>
<feature type="region of interest" description="Disordered" evidence="1">
    <location>
        <begin position="87"/>
        <end position="107"/>
    </location>
</feature>
<reference evidence="2" key="1">
    <citation type="submission" date="2022-12" db="EMBL/GenBank/DDBJ databases">
        <title>Polyphasic identification of a Novel Hot-Spring Cyanobacterium Ocullathermofonsia sinensis gen nov. sp. nov. and Genomic Insights on its Adaptations to the Thermal Habitat.</title>
        <authorList>
            <person name="Daroch M."/>
            <person name="Tang J."/>
            <person name="Jiang Y."/>
        </authorList>
    </citation>
    <scope>NUCLEOTIDE SEQUENCE</scope>
    <source>
        <strain evidence="2">PKUAC-SCTA174</strain>
    </source>
</reference>
<dbReference type="Proteomes" id="UP001163152">
    <property type="component" value="Chromosome"/>
</dbReference>
<sequence>MLTLHGLSQENAPAFVSDLVMHPPTVPHLLKVSIAPVPGGVMLTIWEPIERDEMRVKPFLFKLRYRMSSEAEARKFVAEYHALYKAASPTSSRRVPRLIDEPEGDDS</sequence>
<gene>
    <name evidence="2" type="ORF">OXH18_00540</name>
</gene>
<evidence type="ECO:0000313" key="3">
    <source>
        <dbReference type="Proteomes" id="UP001163152"/>
    </source>
</evidence>
<name>A0A9E8ZCV3_9CYAN</name>
<accession>A0A9E8ZCV3</accession>
<dbReference type="AlphaFoldDB" id="A0A9E8ZCV3"/>
<proteinExistence type="predicted"/>
<dbReference type="RefSeq" id="WP_268610438.1">
    <property type="nucleotide sequence ID" value="NZ_CP113797.1"/>
</dbReference>
<evidence type="ECO:0000256" key="1">
    <source>
        <dbReference type="SAM" id="MobiDB-lite"/>
    </source>
</evidence>
<organism evidence="2 3">
    <name type="scientific">Thermocoleostomius sinensis A174</name>
    <dbReference type="NCBI Taxonomy" id="2016057"/>
    <lineage>
        <taxon>Bacteria</taxon>
        <taxon>Bacillati</taxon>
        <taxon>Cyanobacteriota</taxon>
        <taxon>Cyanophyceae</taxon>
        <taxon>Oculatellales</taxon>
        <taxon>Oculatellaceae</taxon>
        <taxon>Thermocoleostomius</taxon>
    </lineage>
</organism>